<keyword evidence="2" id="KW-1185">Reference proteome</keyword>
<evidence type="ECO:0000313" key="2">
    <source>
        <dbReference type="Proteomes" id="UP000317199"/>
    </source>
</evidence>
<dbReference type="PANTHER" id="PTHR36452:SF1">
    <property type="entry name" value="DUF2461 DOMAIN-CONTAINING PROTEIN"/>
    <property type="match status" value="1"/>
</dbReference>
<evidence type="ECO:0000313" key="1">
    <source>
        <dbReference type="EMBL" id="QDH69956.1"/>
    </source>
</evidence>
<dbReference type="RefSeq" id="WP_141623295.1">
    <property type="nucleotide sequence ID" value="NZ_CP041242.1"/>
</dbReference>
<dbReference type="InterPro" id="IPR015996">
    <property type="entry name" value="UCP028451"/>
</dbReference>
<sequence>MPAYFSEASFRFLRDLARHNERAWFQANKDRYEEHVREPFRKLLVDLQPALTEVSPHYRADPKTVGGSLFRIHRDTRFSNNKAPYKTWQGARLFHERNRQVQAPSWYIHLQPGNCFIAAGVWHPEPDNLRRIRHFILDNPGSWALATRDKAFRRRYALDESEMLTRIPRGFPSEFEHADDLRRKNFVALRNIDDATMTGPRLRSVLERDLSGMSGFVDYLCAALDLEF</sequence>
<reference evidence="1 2" key="1">
    <citation type="submission" date="2019-06" db="EMBL/GenBank/DDBJ databases">
        <title>Lysobacter alkalisoli sp. nov. isolated from saline-alkali soil.</title>
        <authorList>
            <person name="Sun J.-Q."/>
            <person name="Xu L."/>
        </authorList>
    </citation>
    <scope>NUCLEOTIDE SEQUENCE [LARGE SCALE GENOMIC DNA]</scope>
    <source>
        <strain evidence="1 2">SJ-36</strain>
    </source>
</reference>
<dbReference type="OrthoDB" id="9794241at2"/>
<gene>
    <name evidence="1" type="ORF">FKV23_07505</name>
</gene>
<dbReference type="AlphaFoldDB" id="A0A514BRG6"/>
<dbReference type="KEGG" id="lyj:FKV23_07505"/>
<organism evidence="1 2">
    <name type="scientific">Marilutibacter alkalisoli</name>
    <dbReference type="NCBI Taxonomy" id="2591633"/>
    <lineage>
        <taxon>Bacteria</taxon>
        <taxon>Pseudomonadati</taxon>
        <taxon>Pseudomonadota</taxon>
        <taxon>Gammaproteobacteria</taxon>
        <taxon>Lysobacterales</taxon>
        <taxon>Lysobacteraceae</taxon>
        <taxon>Marilutibacter</taxon>
    </lineage>
</organism>
<dbReference type="Pfam" id="PF09365">
    <property type="entry name" value="DUF2461"/>
    <property type="match status" value="1"/>
</dbReference>
<dbReference type="Proteomes" id="UP000317199">
    <property type="component" value="Chromosome"/>
</dbReference>
<dbReference type="EMBL" id="CP041242">
    <property type="protein sequence ID" value="QDH69956.1"/>
    <property type="molecule type" value="Genomic_DNA"/>
</dbReference>
<dbReference type="PANTHER" id="PTHR36452">
    <property type="entry name" value="CHROMOSOME 12, WHOLE GENOME SHOTGUN SEQUENCE"/>
    <property type="match status" value="1"/>
</dbReference>
<accession>A0A514BRG6</accession>
<proteinExistence type="predicted"/>
<name>A0A514BRG6_9GAMM</name>
<dbReference type="PIRSF" id="PIRSF028451">
    <property type="entry name" value="UCP028451"/>
    <property type="match status" value="1"/>
</dbReference>
<dbReference type="InterPro" id="IPR012808">
    <property type="entry name" value="CHP02453"/>
</dbReference>
<dbReference type="NCBIfam" id="TIGR02453">
    <property type="entry name" value="TIGR02453 family protein"/>
    <property type="match status" value="1"/>
</dbReference>
<protein>
    <submittedName>
        <fullName evidence="1">DUF2461 domain-containing protein</fullName>
    </submittedName>
</protein>